<protein>
    <submittedName>
        <fullName evidence="3">Uncharacterized protein</fullName>
    </submittedName>
</protein>
<keyword evidence="2" id="KW-0677">Repeat</keyword>
<dbReference type="InterPro" id="IPR006652">
    <property type="entry name" value="Kelch_1"/>
</dbReference>
<dbReference type="AlphaFoldDB" id="A0A7S3T1N2"/>
<dbReference type="Gene3D" id="2.120.10.80">
    <property type="entry name" value="Kelch-type beta propeller"/>
    <property type="match status" value="2"/>
</dbReference>
<dbReference type="SUPFAM" id="SSF117281">
    <property type="entry name" value="Kelch motif"/>
    <property type="match status" value="1"/>
</dbReference>
<dbReference type="PANTHER" id="PTHR24412">
    <property type="entry name" value="KELCH PROTEIN"/>
    <property type="match status" value="1"/>
</dbReference>
<evidence type="ECO:0000256" key="1">
    <source>
        <dbReference type="ARBA" id="ARBA00022441"/>
    </source>
</evidence>
<dbReference type="SMART" id="SM00612">
    <property type="entry name" value="Kelch"/>
    <property type="match status" value="2"/>
</dbReference>
<accession>A0A7S3T1N2</accession>
<sequence>MGGGGADGNGSGRAHSGGAQLYAVGGLNDDGWLSSVERYDPGWLRNTNAWEAVAPMGSARQNPGVAASGVTMAWRRSKASCTLWEARTTAALDGKLYAVGGQNYDDGWLSSVERYDPATNAGQAVAPMATARCNFAMAVVDGKLYAVGGSARSSGTTRR</sequence>
<proteinExistence type="predicted"/>
<keyword evidence="1" id="KW-0880">Kelch repeat</keyword>
<organism evidence="3">
    <name type="scientific">Emiliania huxleyi</name>
    <name type="common">Coccolithophore</name>
    <name type="synonym">Pontosphaera huxleyi</name>
    <dbReference type="NCBI Taxonomy" id="2903"/>
    <lineage>
        <taxon>Eukaryota</taxon>
        <taxon>Haptista</taxon>
        <taxon>Haptophyta</taxon>
        <taxon>Prymnesiophyceae</taxon>
        <taxon>Isochrysidales</taxon>
        <taxon>Noelaerhabdaceae</taxon>
        <taxon>Emiliania</taxon>
    </lineage>
</organism>
<dbReference type="EMBL" id="HBIR01038570">
    <property type="protein sequence ID" value="CAE0570259.1"/>
    <property type="molecule type" value="Transcribed_RNA"/>
</dbReference>
<reference evidence="3" key="1">
    <citation type="submission" date="2021-01" db="EMBL/GenBank/DDBJ databases">
        <authorList>
            <person name="Corre E."/>
            <person name="Pelletier E."/>
            <person name="Niang G."/>
            <person name="Scheremetjew M."/>
            <person name="Finn R."/>
            <person name="Kale V."/>
            <person name="Holt S."/>
            <person name="Cochrane G."/>
            <person name="Meng A."/>
            <person name="Brown T."/>
            <person name="Cohen L."/>
        </authorList>
    </citation>
    <scope>NUCLEOTIDE SEQUENCE</scope>
    <source>
        <strain evidence="3">379</strain>
    </source>
</reference>
<name>A0A7S3T1N2_EMIHU</name>
<dbReference type="InterPro" id="IPR015915">
    <property type="entry name" value="Kelch-typ_b-propeller"/>
</dbReference>
<gene>
    <name evidence="3" type="ORF">EHUX00137_LOCUS30096</name>
</gene>
<evidence type="ECO:0000313" key="3">
    <source>
        <dbReference type="EMBL" id="CAE0570259.1"/>
    </source>
</evidence>
<dbReference type="Pfam" id="PF01344">
    <property type="entry name" value="Kelch_1"/>
    <property type="match status" value="3"/>
</dbReference>
<evidence type="ECO:0000256" key="2">
    <source>
        <dbReference type="ARBA" id="ARBA00022737"/>
    </source>
</evidence>
<dbReference type="PANTHER" id="PTHR24412:SF441">
    <property type="entry name" value="KELCH-LIKE PROTEIN 28"/>
    <property type="match status" value="1"/>
</dbReference>